<dbReference type="RefSeq" id="XP_022301964.1">
    <property type="nucleotide sequence ID" value="XM_022446256.1"/>
</dbReference>
<feature type="domain" description="EB" evidence="1">
    <location>
        <begin position="63"/>
        <end position="118"/>
    </location>
</feature>
<dbReference type="AlphaFoldDB" id="A0A8B8BGN0"/>
<dbReference type="PANTHER" id="PTHR39069:SF8">
    <property type="entry name" value="FI17111P1"/>
    <property type="match status" value="1"/>
</dbReference>
<accession>A0A8B8BGN0</accession>
<evidence type="ECO:0000313" key="3">
    <source>
        <dbReference type="RefSeq" id="XP_022301964.1"/>
    </source>
</evidence>
<keyword evidence="2" id="KW-1185">Reference proteome</keyword>
<name>A0A8B8BGN0_CRAVI</name>
<dbReference type="GeneID" id="111109971"/>
<organism evidence="2 3">
    <name type="scientific">Crassostrea virginica</name>
    <name type="common">Eastern oyster</name>
    <dbReference type="NCBI Taxonomy" id="6565"/>
    <lineage>
        <taxon>Eukaryota</taxon>
        <taxon>Metazoa</taxon>
        <taxon>Spiralia</taxon>
        <taxon>Lophotrochozoa</taxon>
        <taxon>Mollusca</taxon>
        <taxon>Bivalvia</taxon>
        <taxon>Autobranchia</taxon>
        <taxon>Pteriomorphia</taxon>
        <taxon>Ostreida</taxon>
        <taxon>Ostreoidea</taxon>
        <taxon>Ostreidae</taxon>
        <taxon>Crassostrea</taxon>
    </lineage>
</organism>
<sequence length="258" mass="28973">MLVFNNFNYNKNVCSENTSWKRLFTVNCSSWKRDQYSIGMFLDPCVKTNAQCSSWQQLCVCHCNLDYVMVFGNCVKGNLMIRDSCVANEQCTWGGHHGLCTGHVCTCQEGYIAAYSRCFQGNVSVGGHCFLHEQCNGSPNTVMCSNDQKCVCKSGYIAIQKHCLKGNIALNMSCHNNEQCSHTPHALCLQRKCGCTEGYFAYNSTECLQDNVHVGDPCVEALQCQEYATTRHVSVPKGISLKDRIVIKVRFQSLYMKL</sequence>
<reference evidence="3" key="1">
    <citation type="submission" date="2025-08" db="UniProtKB">
        <authorList>
            <consortium name="RefSeq"/>
        </authorList>
    </citation>
    <scope>IDENTIFICATION</scope>
    <source>
        <tissue evidence="3">Whole sample</tissue>
    </source>
</reference>
<dbReference type="Pfam" id="PF01683">
    <property type="entry name" value="EB"/>
    <property type="match status" value="2"/>
</dbReference>
<dbReference type="PANTHER" id="PTHR39069">
    <property type="entry name" value="ECDYSONE-INDUCIBLE GENE E1, ISOFORM A"/>
    <property type="match status" value="1"/>
</dbReference>
<proteinExistence type="predicted"/>
<dbReference type="OrthoDB" id="5874482at2759"/>
<protein>
    <submittedName>
        <fullName evidence="3">Protein kinase C-binding protein NELL1-like</fullName>
    </submittedName>
</protein>
<dbReference type="Proteomes" id="UP000694844">
    <property type="component" value="Chromosome 8"/>
</dbReference>
<gene>
    <name evidence="3" type="primary">LOC111109971</name>
</gene>
<evidence type="ECO:0000259" key="1">
    <source>
        <dbReference type="Pfam" id="PF01683"/>
    </source>
</evidence>
<feature type="domain" description="EB" evidence="1">
    <location>
        <begin position="152"/>
        <end position="207"/>
    </location>
</feature>
<dbReference type="InterPro" id="IPR006149">
    <property type="entry name" value="EB_dom"/>
</dbReference>
<dbReference type="KEGG" id="cvn:111109971"/>
<evidence type="ECO:0000313" key="2">
    <source>
        <dbReference type="Proteomes" id="UP000694844"/>
    </source>
</evidence>